<proteinExistence type="predicted"/>
<dbReference type="PANTHER" id="PTHR43147">
    <property type="entry name" value="PROTEIN TAS"/>
    <property type="match status" value="1"/>
</dbReference>
<sequence>MQNVFVNHVQARLVESPVPFPNTHALLGDDGGLSRPCLDFLAWNRCLFSAKLAKPALEKYVQIHLESLTRIIQAMALVKNENSQPAEVLESSLHVIDGDIVQAIQSLKETKPDQDSELGDQLRNLITSLENYKRGPDGWDSDDAEYPFSRSERQTKDALAALFPESITPSAARSRPYQFPRIFNGLWQLSSPAWGCTGVKRQEEELIRLVQAGFTATDMADHYGDAELVYGTFRNRLSPSIRSQVLAATKWCVFSPPAESIITTEFVLEKVKERYRRLGGRIELLQFHWHDYSSKEYLNVLVELVRLTAIHPNLVSTIGLCNFDSEHTVEVCEYLIAKTGSVGLVSNQIQFSVLDSRPLHLMVNVCAKYGLKLLTYGSLCGGFLSSHWLNQRDPDIYADSADLTPSQRKYHDMIVNWGTWQDFQDLLAVLSTIAQEHNVSMANVAVRWVLQQPSVGAAIVGTRLGVSSHVEDNLATFHFCLSDWDMDRINAVSLGTHRARTKRLFGSVGDCGAEYRGGPRQPDSE</sequence>
<evidence type="ECO:0000313" key="4">
    <source>
        <dbReference type="Proteomes" id="UP000654918"/>
    </source>
</evidence>
<dbReference type="Pfam" id="PF00248">
    <property type="entry name" value="Aldo_ket_red"/>
    <property type="match status" value="1"/>
</dbReference>
<dbReference type="SUPFAM" id="SSF51430">
    <property type="entry name" value="NAD(P)-linked oxidoreductase"/>
    <property type="match status" value="1"/>
</dbReference>
<dbReference type="EMBL" id="WIGO01000498">
    <property type="protein sequence ID" value="KAF6810433.1"/>
    <property type="molecule type" value="Genomic_DNA"/>
</dbReference>
<evidence type="ECO:0000259" key="2">
    <source>
        <dbReference type="Pfam" id="PF00248"/>
    </source>
</evidence>
<dbReference type="AlphaFoldDB" id="A0A8H6JCK5"/>
<keyword evidence="4" id="KW-1185">Reference proteome</keyword>
<keyword evidence="3" id="KW-0969">Cilium</keyword>
<keyword evidence="3" id="KW-0282">Flagellum</keyword>
<evidence type="ECO:0000313" key="3">
    <source>
        <dbReference type="EMBL" id="KAF6810433.1"/>
    </source>
</evidence>
<keyword evidence="3" id="KW-0966">Cell projection</keyword>
<dbReference type="PANTHER" id="PTHR43147:SF2">
    <property type="entry name" value="NADP-DEPENDENT OXIDOREDUCTASE DOMAIN-CONTAINING PROTEIN"/>
    <property type="match status" value="1"/>
</dbReference>
<keyword evidence="1" id="KW-0560">Oxidoreductase</keyword>
<gene>
    <name evidence="3" type="ORF">CPLU01_15306</name>
</gene>
<evidence type="ECO:0000256" key="1">
    <source>
        <dbReference type="ARBA" id="ARBA00023002"/>
    </source>
</evidence>
<dbReference type="InterPro" id="IPR023210">
    <property type="entry name" value="NADP_OxRdtase_dom"/>
</dbReference>
<dbReference type="InterPro" id="IPR036812">
    <property type="entry name" value="NAD(P)_OxRdtase_dom_sf"/>
</dbReference>
<reference evidence="3" key="1">
    <citation type="journal article" date="2020" name="Phytopathology">
        <title>Genome Sequence Resources of Colletotrichum truncatum, C. plurivorum, C. musicola, and C. sojae: Four Species Pathogenic to Soybean (Glycine max).</title>
        <authorList>
            <person name="Rogerio F."/>
            <person name="Boufleur T.R."/>
            <person name="Ciampi-Guillardi M."/>
            <person name="Sukno S.A."/>
            <person name="Thon M.R."/>
            <person name="Massola Junior N.S."/>
            <person name="Baroncelli R."/>
        </authorList>
    </citation>
    <scope>NUCLEOTIDE SEQUENCE</scope>
    <source>
        <strain evidence="3">LFN00145</strain>
    </source>
</reference>
<dbReference type="Gene3D" id="3.20.20.100">
    <property type="entry name" value="NADP-dependent oxidoreductase domain"/>
    <property type="match status" value="1"/>
</dbReference>
<accession>A0A8H6JCK5</accession>
<organism evidence="3 4">
    <name type="scientific">Colletotrichum plurivorum</name>
    <dbReference type="NCBI Taxonomy" id="2175906"/>
    <lineage>
        <taxon>Eukaryota</taxon>
        <taxon>Fungi</taxon>
        <taxon>Dikarya</taxon>
        <taxon>Ascomycota</taxon>
        <taxon>Pezizomycotina</taxon>
        <taxon>Sordariomycetes</taxon>
        <taxon>Hypocreomycetidae</taxon>
        <taxon>Glomerellales</taxon>
        <taxon>Glomerellaceae</taxon>
        <taxon>Colletotrichum</taxon>
        <taxon>Colletotrichum orchidearum species complex</taxon>
    </lineage>
</organism>
<dbReference type="GO" id="GO:0016491">
    <property type="term" value="F:oxidoreductase activity"/>
    <property type="evidence" value="ECO:0007669"/>
    <property type="project" value="UniProtKB-KW"/>
</dbReference>
<dbReference type="Proteomes" id="UP000654918">
    <property type="component" value="Unassembled WGS sequence"/>
</dbReference>
<protein>
    <submittedName>
        <fullName evidence="3">Flagellar radial spoke protein 5</fullName>
    </submittedName>
</protein>
<comment type="caution">
    <text evidence="3">The sequence shown here is derived from an EMBL/GenBank/DDBJ whole genome shotgun (WGS) entry which is preliminary data.</text>
</comment>
<name>A0A8H6JCK5_9PEZI</name>
<feature type="domain" description="NADP-dependent oxidoreductase" evidence="2">
    <location>
        <begin position="182"/>
        <end position="492"/>
    </location>
</feature>